<gene>
    <name evidence="9" type="ORF">SAMN04488509_1291</name>
</gene>
<dbReference type="InterPro" id="IPR010998">
    <property type="entry name" value="Integrase_recombinase_N"/>
</dbReference>
<dbReference type="InterPro" id="IPR011946">
    <property type="entry name" value="Integrase_integron-type"/>
</dbReference>
<dbReference type="InterPro" id="IPR013762">
    <property type="entry name" value="Integrase-like_cat_sf"/>
</dbReference>
<feature type="compositionally biased region" description="Polar residues" evidence="6">
    <location>
        <begin position="19"/>
        <end position="28"/>
    </location>
</feature>
<dbReference type="InterPro" id="IPR050090">
    <property type="entry name" value="Tyrosine_recombinase_XerCD"/>
</dbReference>
<feature type="compositionally biased region" description="Polar residues" evidence="6">
    <location>
        <begin position="1"/>
        <end position="11"/>
    </location>
</feature>
<evidence type="ECO:0000256" key="2">
    <source>
        <dbReference type="ARBA" id="ARBA00022908"/>
    </source>
</evidence>
<evidence type="ECO:0000256" key="3">
    <source>
        <dbReference type="ARBA" id="ARBA00023125"/>
    </source>
</evidence>
<dbReference type="InterPro" id="IPR044068">
    <property type="entry name" value="CB"/>
</dbReference>
<dbReference type="STRING" id="265719.SAMN04488509_1291"/>
<dbReference type="GO" id="GO:0003677">
    <property type="term" value="F:DNA binding"/>
    <property type="evidence" value="ECO:0007669"/>
    <property type="project" value="UniProtKB-UniRule"/>
</dbReference>
<proteinExistence type="inferred from homology"/>
<keyword evidence="4" id="KW-0233">DNA recombination</keyword>
<protein>
    <submittedName>
        <fullName evidence="9">Integron integrase</fullName>
    </submittedName>
</protein>
<keyword evidence="10" id="KW-1185">Reference proteome</keyword>
<evidence type="ECO:0000256" key="6">
    <source>
        <dbReference type="SAM" id="MobiDB-lite"/>
    </source>
</evidence>
<reference evidence="9 10" key="1">
    <citation type="submission" date="2016-10" db="EMBL/GenBank/DDBJ databases">
        <authorList>
            <person name="de Groot N.N."/>
        </authorList>
    </citation>
    <scope>NUCLEOTIDE SEQUENCE [LARGE SCALE GENOMIC DNA]</scope>
    <source>
        <strain evidence="9 10">DSM 16957</strain>
    </source>
</reference>
<dbReference type="PROSITE" id="PS51898">
    <property type="entry name" value="TYR_RECOMBINASE"/>
    <property type="match status" value="1"/>
</dbReference>
<dbReference type="Pfam" id="PF13495">
    <property type="entry name" value="Phage_int_SAM_4"/>
    <property type="match status" value="1"/>
</dbReference>
<evidence type="ECO:0000313" key="10">
    <source>
        <dbReference type="Proteomes" id="UP000199603"/>
    </source>
</evidence>
<keyword evidence="3 5" id="KW-0238">DNA-binding</keyword>
<feature type="region of interest" description="Disordered" evidence="6">
    <location>
        <begin position="1"/>
        <end position="33"/>
    </location>
</feature>
<dbReference type="AlphaFoldDB" id="A0A1G7AIF9"/>
<evidence type="ECO:0000256" key="5">
    <source>
        <dbReference type="PROSITE-ProRule" id="PRU01248"/>
    </source>
</evidence>
<evidence type="ECO:0000313" key="9">
    <source>
        <dbReference type="EMBL" id="SDE14714.1"/>
    </source>
</evidence>
<evidence type="ECO:0000259" key="7">
    <source>
        <dbReference type="PROSITE" id="PS51898"/>
    </source>
</evidence>
<dbReference type="Pfam" id="PF00589">
    <property type="entry name" value="Phage_integrase"/>
    <property type="match status" value="1"/>
</dbReference>
<organism evidence="9 10">
    <name type="scientific">Aquimonas voraii</name>
    <dbReference type="NCBI Taxonomy" id="265719"/>
    <lineage>
        <taxon>Bacteria</taxon>
        <taxon>Pseudomonadati</taxon>
        <taxon>Pseudomonadota</taxon>
        <taxon>Gammaproteobacteria</taxon>
        <taxon>Lysobacterales</taxon>
        <taxon>Lysobacteraceae</taxon>
        <taxon>Aquimonas</taxon>
    </lineage>
</organism>
<comment type="similarity">
    <text evidence="1">Belongs to the 'phage' integrase family.</text>
</comment>
<dbReference type="Gene3D" id="1.10.150.130">
    <property type="match status" value="1"/>
</dbReference>
<dbReference type="Gene3D" id="1.10.443.10">
    <property type="entry name" value="Intergrase catalytic core"/>
    <property type="match status" value="1"/>
</dbReference>
<evidence type="ECO:0000259" key="8">
    <source>
        <dbReference type="PROSITE" id="PS51900"/>
    </source>
</evidence>
<dbReference type="PANTHER" id="PTHR30349:SF64">
    <property type="entry name" value="PROPHAGE INTEGRASE INTD-RELATED"/>
    <property type="match status" value="1"/>
</dbReference>
<keyword evidence="2" id="KW-0229">DNA integration</keyword>
<dbReference type="PROSITE" id="PS51900">
    <property type="entry name" value="CB"/>
    <property type="match status" value="1"/>
</dbReference>
<sequence length="363" mass="40859">MATYSKPQPSSIPGRDSATPDQLTQKTAAGQPPRLLDQVRARLRRLGRAKRTEQVYVGWIRRFILENGKRHPREMGEPEIEAFLTRLAVEGGVSASTQNQALSALLFLYREVLQQPLDWLNGIQRASKPQRLPVVLTRAQVSSVLGELVGTAWLMASLLYGGGLRLMECVRLRVKDVDFERRELLVRQGKGGKDRRTVLPAALVEPLRAQVEEALRLHRGDLAQGFGAVWLPDALARKYPNAPREPGWQWVFPAPSRSVDPRSGREGRHHIDERRLQRAVHLAVRRAGLTEPASCHTFRHSFATHLIEDGYDIRTVQELLGHSDVSTTQIYTHVLNRGGMAVRSPLDRGWVLPRFCGHFQEGS</sequence>
<accession>A0A1G7AIF9</accession>
<dbReference type="NCBIfam" id="TIGR02249">
    <property type="entry name" value="integrase_gron"/>
    <property type="match status" value="1"/>
</dbReference>
<evidence type="ECO:0000256" key="4">
    <source>
        <dbReference type="ARBA" id="ARBA00023172"/>
    </source>
</evidence>
<dbReference type="GO" id="GO:0015074">
    <property type="term" value="P:DNA integration"/>
    <property type="evidence" value="ECO:0007669"/>
    <property type="project" value="UniProtKB-KW"/>
</dbReference>
<dbReference type="EMBL" id="FNAG01000029">
    <property type="protein sequence ID" value="SDE14714.1"/>
    <property type="molecule type" value="Genomic_DNA"/>
</dbReference>
<dbReference type="SUPFAM" id="SSF56349">
    <property type="entry name" value="DNA breaking-rejoining enzymes"/>
    <property type="match status" value="1"/>
</dbReference>
<name>A0A1G7AIF9_9GAMM</name>
<dbReference type="CDD" id="cd01193">
    <property type="entry name" value="INT_IntI_C"/>
    <property type="match status" value="1"/>
</dbReference>
<feature type="domain" description="Tyr recombinase" evidence="7">
    <location>
        <begin position="131"/>
        <end position="344"/>
    </location>
</feature>
<dbReference type="InterPro" id="IPR011010">
    <property type="entry name" value="DNA_brk_join_enz"/>
</dbReference>
<dbReference type="PANTHER" id="PTHR30349">
    <property type="entry name" value="PHAGE INTEGRASE-RELATED"/>
    <property type="match status" value="1"/>
</dbReference>
<dbReference type="OrthoDB" id="9801717at2"/>
<dbReference type="InterPro" id="IPR004107">
    <property type="entry name" value="Integrase_SAM-like_N"/>
</dbReference>
<feature type="domain" description="Core-binding (CB)" evidence="8">
    <location>
        <begin position="33"/>
        <end position="113"/>
    </location>
</feature>
<dbReference type="InterPro" id="IPR002104">
    <property type="entry name" value="Integrase_catalytic"/>
</dbReference>
<dbReference type="GO" id="GO:0006310">
    <property type="term" value="P:DNA recombination"/>
    <property type="evidence" value="ECO:0007669"/>
    <property type="project" value="UniProtKB-KW"/>
</dbReference>
<dbReference type="Proteomes" id="UP000199603">
    <property type="component" value="Unassembled WGS sequence"/>
</dbReference>
<evidence type="ECO:0000256" key="1">
    <source>
        <dbReference type="ARBA" id="ARBA00008857"/>
    </source>
</evidence>